<evidence type="ECO:0000313" key="2">
    <source>
        <dbReference type="Proteomes" id="UP000297635"/>
    </source>
</evidence>
<dbReference type="GeneID" id="82150834"/>
<dbReference type="Gene3D" id="3.60.15.10">
    <property type="entry name" value="Ribonuclease Z/Hydroxyacylglutathione hydrolase-like"/>
    <property type="match status" value="1"/>
</dbReference>
<proteinExistence type="predicted"/>
<accession>A0A4Z0V5U1</accession>
<keyword evidence="2" id="KW-1185">Reference proteome</keyword>
<dbReference type="InterPro" id="IPR036866">
    <property type="entry name" value="RibonucZ/Hydroxyglut_hydro"/>
</dbReference>
<evidence type="ECO:0008006" key="3">
    <source>
        <dbReference type="Google" id="ProtNLM"/>
    </source>
</evidence>
<dbReference type="EMBL" id="SJSA01000002">
    <property type="protein sequence ID" value="TGG36865.1"/>
    <property type="molecule type" value="Genomic_DNA"/>
</dbReference>
<protein>
    <recommendedName>
        <fullName evidence="3">Cobyric acid synthase CobQ</fullName>
    </recommendedName>
</protein>
<comment type="caution">
    <text evidence="1">The sequence shown here is derived from an EMBL/GenBank/DDBJ whole genome shotgun (WGS) entry which is preliminary data.</text>
</comment>
<dbReference type="InterPro" id="IPR052159">
    <property type="entry name" value="Competence_DNA_uptake"/>
</dbReference>
<evidence type="ECO:0000313" key="1">
    <source>
        <dbReference type="EMBL" id="TGG36865.1"/>
    </source>
</evidence>
<sequence length="381" mass="43855">MTHKITFYPVGNGDCNLISFSDGASMIVDCNFRQEAEEEDSPYFDVWKELTSEKLNTKFGLPFVDAFVLTHPDQDHCRGFAEKFFLKDPHKDAPSKSEKDDKLIVIGELWYSPRVFSEHSRELSDDAKAFKKEAERRMKLWENNDANKNKDGNRIRIIGYFDDEKIKNLPDSVKAFPGDTVKSLNGSSRKEYRFFIHAPFKDDIEGNDRNCTSIVFQIKFDVDKTSDVGKVILGGDAEWRVWRKIQEATDDDTNLKWNIFEAPHHCSYTFFSDSRDNEPEQSALNFLAYREGNGYIVSSSKLIKPNTDNPPCQKAKNRYLDAMDDKEDEDYFKCTTTKDDEGNEVYNPVVFEIVADGIKPVVKTKSETKANRHATTPHYYG</sequence>
<name>A0A4Z0V5U1_9BACT</name>
<dbReference type="Proteomes" id="UP000297635">
    <property type="component" value="Unassembled WGS sequence"/>
</dbReference>
<reference evidence="1 2" key="1">
    <citation type="submission" date="2019-02" db="EMBL/GenBank/DDBJ databases">
        <title>Isolation and identification of novel species under the genus Muribaculum.</title>
        <authorList>
            <person name="Miyake S."/>
            <person name="Ding Y."/>
            <person name="Low A."/>
            <person name="Soh M."/>
            <person name="Seedorf H."/>
        </authorList>
    </citation>
    <scope>NUCLEOTIDE SEQUENCE [LARGE SCALE GENOMIC DNA]</scope>
    <source>
        <strain evidence="1 2">TLL-A3</strain>
    </source>
</reference>
<dbReference type="RefSeq" id="WP_135472573.1">
    <property type="nucleotide sequence ID" value="NZ_SJSA01000002.1"/>
</dbReference>
<dbReference type="SUPFAM" id="SSF56281">
    <property type="entry name" value="Metallo-hydrolase/oxidoreductase"/>
    <property type="match status" value="1"/>
</dbReference>
<dbReference type="PANTHER" id="PTHR30619">
    <property type="entry name" value="DNA INTERNALIZATION/COMPETENCE PROTEIN COMEC/REC2"/>
    <property type="match status" value="1"/>
</dbReference>
<dbReference type="PANTHER" id="PTHR30619:SF1">
    <property type="entry name" value="RECOMBINATION PROTEIN 2"/>
    <property type="match status" value="1"/>
</dbReference>
<dbReference type="AlphaFoldDB" id="A0A4Z0V5U1"/>
<gene>
    <name evidence="1" type="ORF">EZ315_13635</name>
</gene>
<organism evidence="1 2">
    <name type="scientific">Duncaniella freteri</name>
    <dbReference type="NCBI Taxonomy" id="2530391"/>
    <lineage>
        <taxon>Bacteria</taxon>
        <taxon>Pseudomonadati</taxon>
        <taxon>Bacteroidota</taxon>
        <taxon>Bacteroidia</taxon>
        <taxon>Bacteroidales</taxon>
        <taxon>Muribaculaceae</taxon>
        <taxon>Duncaniella</taxon>
    </lineage>
</organism>